<feature type="binding site" evidence="8">
    <location>
        <position position="163"/>
    </location>
    <ligand>
        <name>ATP</name>
        <dbReference type="ChEBI" id="CHEBI:30616"/>
    </ligand>
</feature>
<feature type="binding site" evidence="8">
    <location>
        <position position="81"/>
    </location>
    <ligand>
        <name>ATP</name>
        <dbReference type="ChEBI" id="CHEBI:30616"/>
    </ligand>
</feature>
<evidence type="ECO:0000256" key="5">
    <source>
        <dbReference type="ARBA" id="ARBA00022741"/>
    </source>
</evidence>
<feature type="binding site" evidence="8">
    <location>
        <position position="80"/>
    </location>
    <ligand>
        <name>ATP</name>
        <dbReference type="ChEBI" id="CHEBI:30616"/>
    </ligand>
</feature>
<feature type="binding site" evidence="8">
    <location>
        <position position="78"/>
    </location>
    <ligand>
        <name>ATP</name>
        <dbReference type="ChEBI" id="CHEBI:30616"/>
    </ligand>
</feature>
<reference evidence="9 10" key="1">
    <citation type="submission" date="2016-10" db="EMBL/GenBank/DDBJ databases">
        <authorList>
            <person name="Varghese N."/>
            <person name="Submissions S."/>
        </authorList>
    </citation>
    <scope>NUCLEOTIDE SEQUENCE [LARGE SCALE GENOMIC DNA]</scope>
    <source>
        <strain evidence="9 10">IBRC-M10081</strain>
    </source>
</reference>
<dbReference type="GO" id="GO:0030145">
    <property type="term" value="F:manganese ion binding"/>
    <property type="evidence" value="ECO:0007669"/>
    <property type="project" value="UniProtKB-UniRule"/>
</dbReference>
<evidence type="ECO:0000256" key="3">
    <source>
        <dbReference type="ARBA" id="ARBA00022695"/>
    </source>
</evidence>
<comment type="catalytic activity">
    <reaction evidence="8">
        <text>L-tyrosyl-[protein] + UTP = O-(5'-uridylyl)-L-tyrosyl-[protein] + diphosphate</text>
        <dbReference type="Rhea" id="RHEA:83887"/>
        <dbReference type="Rhea" id="RHEA-COMP:10136"/>
        <dbReference type="Rhea" id="RHEA-COMP:20238"/>
        <dbReference type="ChEBI" id="CHEBI:33019"/>
        <dbReference type="ChEBI" id="CHEBI:46398"/>
        <dbReference type="ChEBI" id="CHEBI:46858"/>
        <dbReference type="ChEBI" id="CHEBI:90602"/>
    </reaction>
</comment>
<evidence type="ECO:0000256" key="1">
    <source>
        <dbReference type="ARBA" id="ARBA00009747"/>
    </source>
</evidence>
<dbReference type="NCBIfam" id="NF000658">
    <property type="entry name" value="PRK00029.1"/>
    <property type="match status" value="1"/>
</dbReference>
<dbReference type="OrthoDB" id="9773505at2"/>
<feature type="active site" description="Proton acceptor" evidence="8">
    <location>
        <position position="238"/>
    </location>
</feature>
<comment type="function">
    <text evidence="8">Nucleotidyltransferase involved in the post-translational modification of proteins. It can catalyze the addition of adenosine monophosphate (AMP) or uridine monophosphate (UMP) to a protein, resulting in modifications known as AMPylation and UMPylation.</text>
</comment>
<dbReference type="GO" id="GO:0005524">
    <property type="term" value="F:ATP binding"/>
    <property type="evidence" value="ECO:0007669"/>
    <property type="project" value="UniProtKB-UniRule"/>
</dbReference>
<dbReference type="Pfam" id="PF02696">
    <property type="entry name" value="SelO"/>
    <property type="match status" value="1"/>
</dbReference>
<dbReference type="EC" id="2.7.7.-" evidence="8"/>
<comment type="catalytic activity">
    <reaction evidence="8">
        <text>L-seryl-[protein] + ATP = 3-O-(5'-adenylyl)-L-seryl-[protein] + diphosphate</text>
        <dbReference type="Rhea" id="RHEA:58120"/>
        <dbReference type="Rhea" id="RHEA-COMP:9863"/>
        <dbReference type="Rhea" id="RHEA-COMP:15073"/>
        <dbReference type="ChEBI" id="CHEBI:29999"/>
        <dbReference type="ChEBI" id="CHEBI:30616"/>
        <dbReference type="ChEBI" id="CHEBI:33019"/>
        <dbReference type="ChEBI" id="CHEBI:142516"/>
        <dbReference type="EC" id="2.7.7.108"/>
    </reaction>
</comment>
<dbReference type="PANTHER" id="PTHR32057:SF14">
    <property type="entry name" value="PROTEIN ADENYLYLTRANSFERASE SELO, MITOCHONDRIAL"/>
    <property type="match status" value="1"/>
</dbReference>
<name>A0A662Z3I9_9STAP</name>
<keyword evidence="3 8" id="KW-0548">Nucleotidyltransferase</keyword>
<comment type="similarity">
    <text evidence="1 8">Belongs to the SELO family.</text>
</comment>
<dbReference type="PANTHER" id="PTHR32057">
    <property type="entry name" value="PROTEIN ADENYLYLTRANSFERASE SELO, MITOCHONDRIAL"/>
    <property type="match status" value="1"/>
</dbReference>
<dbReference type="Proteomes" id="UP000243605">
    <property type="component" value="Unassembled WGS sequence"/>
</dbReference>
<dbReference type="EMBL" id="FOIT01000003">
    <property type="protein sequence ID" value="SEW03372.1"/>
    <property type="molecule type" value="Genomic_DNA"/>
</dbReference>
<feature type="binding site" evidence="8">
    <location>
        <position position="170"/>
    </location>
    <ligand>
        <name>ATP</name>
        <dbReference type="ChEBI" id="CHEBI:30616"/>
    </ligand>
</feature>
<feature type="binding site" evidence="8">
    <location>
        <position position="112"/>
    </location>
    <ligand>
        <name>ATP</name>
        <dbReference type="ChEBI" id="CHEBI:30616"/>
    </ligand>
</feature>
<dbReference type="AlphaFoldDB" id="A0A662Z3I9"/>
<feature type="binding site" evidence="8">
    <location>
        <position position="248"/>
    </location>
    <ligand>
        <name>ATP</name>
        <dbReference type="ChEBI" id="CHEBI:30616"/>
    </ligand>
</feature>
<dbReference type="GO" id="GO:0000287">
    <property type="term" value="F:magnesium ion binding"/>
    <property type="evidence" value="ECO:0007669"/>
    <property type="project" value="UniProtKB-UniRule"/>
</dbReference>
<comment type="catalytic activity">
    <reaction evidence="8">
        <text>L-histidyl-[protein] + UTP = N(tele)-(5'-uridylyl)-L-histidyl-[protein] + diphosphate</text>
        <dbReference type="Rhea" id="RHEA:83891"/>
        <dbReference type="Rhea" id="RHEA-COMP:9745"/>
        <dbReference type="Rhea" id="RHEA-COMP:20239"/>
        <dbReference type="ChEBI" id="CHEBI:29979"/>
        <dbReference type="ChEBI" id="CHEBI:33019"/>
        <dbReference type="ChEBI" id="CHEBI:46398"/>
        <dbReference type="ChEBI" id="CHEBI:233474"/>
    </reaction>
</comment>
<feature type="binding site" evidence="8">
    <location>
        <position position="248"/>
    </location>
    <ligand>
        <name>Mg(2+)</name>
        <dbReference type="ChEBI" id="CHEBI:18420"/>
    </ligand>
</feature>
<keyword evidence="7 8" id="KW-0460">Magnesium</keyword>
<sequence>MFNFNNTILSLGDDFYSKEKVVPTKDPKLVMFNDALASQLNIQDKNPEVLVGNTIVDGAAMVALPYAGHQFGTFTMLGDGRAMLLGEHVVDEERFDIQLKGSGRTAFSKVGDGKLPLDAALREFLISEAMHHLNIPTTRSLAIVETPSKIIREEIKPAGVLTRVASSHIRIGSFEYAVRSGEGNLKKFADYTINRHYPEIEDCPEKYFDFISAVVDRQASLVAKWQAVGFIHGVMNSDNVQIAGETIDYGPCAFLDTYHPETVFSSIDTNGRYQFGNQPSIMQWNLTRFAETFIELITVETGLDEEVVTGRLEEILAEYAHLYNAYWFDLMGQKLGFSSIDEHDKELIIDMLGMMIEAEMDYTSTFTALTEGKFDELSGLSETWIETYKERVSGEENAQDLMNAANPYVIPRNHIVEEALFNAWKHDDYDLYNELLAAVRDPFNPDHNEYFMTRPERHVEMGHMTYCGT</sequence>
<evidence type="ECO:0000256" key="6">
    <source>
        <dbReference type="ARBA" id="ARBA00022840"/>
    </source>
</evidence>
<comment type="catalytic activity">
    <reaction evidence="8">
        <text>L-tyrosyl-[protein] + ATP = O-(5'-adenylyl)-L-tyrosyl-[protein] + diphosphate</text>
        <dbReference type="Rhea" id="RHEA:54288"/>
        <dbReference type="Rhea" id="RHEA-COMP:10136"/>
        <dbReference type="Rhea" id="RHEA-COMP:13846"/>
        <dbReference type="ChEBI" id="CHEBI:30616"/>
        <dbReference type="ChEBI" id="CHEBI:33019"/>
        <dbReference type="ChEBI" id="CHEBI:46858"/>
        <dbReference type="ChEBI" id="CHEBI:83624"/>
        <dbReference type="EC" id="2.7.7.108"/>
    </reaction>
</comment>
<organism evidence="9 10">
    <name type="scientific">Aliicoccus persicus</name>
    <dbReference type="NCBI Taxonomy" id="930138"/>
    <lineage>
        <taxon>Bacteria</taxon>
        <taxon>Bacillati</taxon>
        <taxon>Bacillota</taxon>
        <taxon>Bacilli</taxon>
        <taxon>Bacillales</taxon>
        <taxon>Staphylococcaceae</taxon>
        <taxon>Aliicoccus</taxon>
    </lineage>
</organism>
<comment type="catalytic activity">
    <reaction evidence="8">
        <text>L-seryl-[protein] + UTP = O-(5'-uridylyl)-L-seryl-[protein] + diphosphate</text>
        <dbReference type="Rhea" id="RHEA:64604"/>
        <dbReference type="Rhea" id="RHEA-COMP:9863"/>
        <dbReference type="Rhea" id="RHEA-COMP:16635"/>
        <dbReference type="ChEBI" id="CHEBI:29999"/>
        <dbReference type="ChEBI" id="CHEBI:33019"/>
        <dbReference type="ChEBI" id="CHEBI:46398"/>
        <dbReference type="ChEBI" id="CHEBI:156051"/>
    </reaction>
</comment>
<keyword evidence="10" id="KW-1185">Reference proteome</keyword>
<evidence type="ECO:0000256" key="8">
    <source>
        <dbReference type="HAMAP-Rule" id="MF_00692"/>
    </source>
</evidence>
<proteinExistence type="inferred from homology"/>
<dbReference type="InterPro" id="IPR003846">
    <property type="entry name" value="SelO"/>
</dbReference>
<feature type="binding site" evidence="8">
    <location>
        <position position="239"/>
    </location>
    <ligand>
        <name>Mg(2+)</name>
        <dbReference type="ChEBI" id="CHEBI:18420"/>
    </ligand>
</feature>
<dbReference type="RefSeq" id="WP_091475085.1">
    <property type="nucleotide sequence ID" value="NZ_FOIT01000003.1"/>
</dbReference>
<keyword evidence="6 8" id="KW-0067">ATP-binding</keyword>
<feature type="binding site" evidence="8">
    <location>
        <position position="100"/>
    </location>
    <ligand>
        <name>ATP</name>
        <dbReference type="ChEBI" id="CHEBI:30616"/>
    </ligand>
</feature>
<evidence type="ECO:0000256" key="4">
    <source>
        <dbReference type="ARBA" id="ARBA00022723"/>
    </source>
</evidence>
<dbReference type="GO" id="GO:0070733">
    <property type="term" value="F:AMPylase activity"/>
    <property type="evidence" value="ECO:0007669"/>
    <property type="project" value="UniProtKB-EC"/>
</dbReference>
<keyword evidence="2 8" id="KW-0808">Transferase</keyword>
<comment type="cofactor">
    <cofactor evidence="8">
        <name>Mg(2+)</name>
        <dbReference type="ChEBI" id="CHEBI:18420"/>
    </cofactor>
    <cofactor evidence="8">
        <name>Mn(2+)</name>
        <dbReference type="ChEBI" id="CHEBI:29035"/>
    </cofactor>
</comment>
<keyword evidence="5 8" id="KW-0547">Nucleotide-binding</keyword>
<evidence type="ECO:0000313" key="9">
    <source>
        <dbReference type="EMBL" id="SEW03372.1"/>
    </source>
</evidence>
<accession>A0A662Z3I9</accession>
<evidence type="ECO:0000256" key="2">
    <source>
        <dbReference type="ARBA" id="ARBA00022679"/>
    </source>
</evidence>
<dbReference type="EC" id="2.7.7.108" evidence="8"/>
<comment type="catalytic activity">
    <reaction evidence="8">
        <text>L-threonyl-[protein] + ATP = 3-O-(5'-adenylyl)-L-threonyl-[protein] + diphosphate</text>
        <dbReference type="Rhea" id="RHEA:54292"/>
        <dbReference type="Rhea" id="RHEA-COMP:11060"/>
        <dbReference type="Rhea" id="RHEA-COMP:13847"/>
        <dbReference type="ChEBI" id="CHEBI:30013"/>
        <dbReference type="ChEBI" id="CHEBI:30616"/>
        <dbReference type="ChEBI" id="CHEBI:33019"/>
        <dbReference type="ChEBI" id="CHEBI:138113"/>
        <dbReference type="EC" id="2.7.7.108"/>
    </reaction>
</comment>
<keyword evidence="8" id="KW-0464">Manganese</keyword>
<evidence type="ECO:0000256" key="7">
    <source>
        <dbReference type="ARBA" id="ARBA00022842"/>
    </source>
</evidence>
<feature type="binding site" evidence="8">
    <location>
        <position position="113"/>
    </location>
    <ligand>
        <name>ATP</name>
        <dbReference type="ChEBI" id="CHEBI:30616"/>
    </ligand>
</feature>
<dbReference type="HAMAP" id="MF_00692">
    <property type="entry name" value="SelO"/>
    <property type="match status" value="1"/>
</dbReference>
<protein>
    <recommendedName>
        <fullName evidence="8">Protein nucleotidyltransferase YdiU</fullName>
        <ecNumber evidence="8">2.7.7.-</ecNumber>
    </recommendedName>
    <alternativeName>
        <fullName evidence="8">Protein adenylyltransferase YdiU</fullName>
        <ecNumber evidence="8">2.7.7.108</ecNumber>
    </alternativeName>
    <alternativeName>
        <fullName evidence="8">Protein uridylyltransferase YdiU</fullName>
        <ecNumber evidence="8">2.7.7.-</ecNumber>
    </alternativeName>
</protein>
<evidence type="ECO:0000313" key="10">
    <source>
        <dbReference type="Proteomes" id="UP000243605"/>
    </source>
</evidence>
<keyword evidence="4 8" id="KW-0479">Metal-binding</keyword>
<gene>
    <name evidence="8" type="primary">ydiU</name>
    <name evidence="8" type="synonym">selO</name>
    <name evidence="9" type="ORF">SAMN05192557_1353</name>
</gene>